<feature type="domain" description="Cadherin" evidence="14">
    <location>
        <begin position="521"/>
        <end position="655"/>
    </location>
</feature>
<dbReference type="InterPro" id="IPR057244">
    <property type="entry name" value="GAIN_B"/>
</dbReference>
<comment type="caution">
    <text evidence="17">The sequence shown here is derived from an EMBL/GenBank/DDBJ whole genome shotgun (WGS) entry which is preliminary data.</text>
</comment>
<dbReference type="EMBL" id="JACVVK020000144">
    <property type="protein sequence ID" value="KAK7489003.1"/>
    <property type="molecule type" value="Genomic_DNA"/>
</dbReference>
<evidence type="ECO:0000259" key="13">
    <source>
        <dbReference type="PROSITE" id="PS50221"/>
    </source>
</evidence>
<dbReference type="CDD" id="cd00063">
    <property type="entry name" value="FN3"/>
    <property type="match status" value="1"/>
</dbReference>
<dbReference type="PROSITE" id="PS50221">
    <property type="entry name" value="GAIN_B"/>
    <property type="match status" value="1"/>
</dbReference>
<feature type="domain" description="Cadherin" evidence="14">
    <location>
        <begin position="850"/>
        <end position="951"/>
    </location>
</feature>
<dbReference type="GO" id="GO:0005886">
    <property type="term" value="C:plasma membrane"/>
    <property type="evidence" value="ECO:0007669"/>
    <property type="project" value="UniProtKB-SubCell"/>
</dbReference>
<dbReference type="Gene3D" id="2.60.220.50">
    <property type="match status" value="1"/>
</dbReference>
<dbReference type="InterPro" id="IPR000082">
    <property type="entry name" value="SEA_dom"/>
</dbReference>
<dbReference type="Proteomes" id="UP001519460">
    <property type="component" value="Unassembled WGS sequence"/>
</dbReference>
<dbReference type="PROSITE" id="PS50835">
    <property type="entry name" value="IG_LIKE"/>
    <property type="match status" value="2"/>
</dbReference>
<feature type="non-terminal residue" evidence="17">
    <location>
        <position position="1868"/>
    </location>
</feature>
<feature type="domain" description="Fibronectin type-III" evidence="16">
    <location>
        <begin position="1048"/>
        <end position="1140"/>
    </location>
</feature>
<evidence type="ECO:0000256" key="3">
    <source>
        <dbReference type="ARBA" id="ARBA00022692"/>
    </source>
</evidence>
<keyword evidence="6 10" id="KW-0106">Calcium</keyword>
<keyword evidence="8 11" id="KW-0472">Membrane</keyword>
<dbReference type="InterPro" id="IPR032471">
    <property type="entry name" value="AGRL2-4_GAIN_subdom_A"/>
</dbReference>
<dbReference type="PANTHER" id="PTHR24027">
    <property type="entry name" value="CADHERIN-23"/>
    <property type="match status" value="1"/>
</dbReference>
<feature type="domain" description="Cadherin" evidence="14">
    <location>
        <begin position="952"/>
        <end position="1058"/>
    </location>
</feature>
<feature type="domain" description="Cadherin" evidence="14">
    <location>
        <begin position="34"/>
        <end position="121"/>
    </location>
</feature>
<dbReference type="CDD" id="cd11304">
    <property type="entry name" value="Cadherin_repeat"/>
    <property type="match status" value="3"/>
</dbReference>
<evidence type="ECO:0000256" key="6">
    <source>
        <dbReference type="ARBA" id="ARBA00022837"/>
    </source>
</evidence>
<evidence type="ECO:0000256" key="10">
    <source>
        <dbReference type="PROSITE-ProRule" id="PRU00043"/>
    </source>
</evidence>
<dbReference type="InterPro" id="IPR036116">
    <property type="entry name" value="FN3_sf"/>
</dbReference>
<keyword evidence="3 11" id="KW-0812">Transmembrane</keyword>
<dbReference type="InterPro" id="IPR036364">
    <property type="entry name" value="SEA_dom_sf"/>
</dbReference>
<keyword evidence="9" id="KW-1015">Disulfide bond</keyword>
<dbReference type="InterPro" id="IPR002126">
    <property type="entry name" value="Cadherin-like_dom"/>
</dbReference>
<feature type="transmembrane region" description="Helical" evidence="11">
    <location>
        <begin position="1766"/>
        <end position="1784"/>
    </location>
</feature>
<evidence type="ECO:0000313" key="17">
    <source>
        <dbReference type="EMBL" id="KAK7489003.1"/>
    </source>
</evidence>
<dbReference type="Gene3D" id="2.60.40.10">
    <property type="entry name" value="Immunoglobulins"/>
    <property type="match status" value="2"/>
</dbReference>
<evidence type="ECO:0000259" key="16">
    <source>
        <dbReference type="PROSITE" id="PS50853"/>
    </source>
</evidence>
<dbReference type="InterPro" id="IPR036179">
    <property type="entry name" value="Ig-like_dom_sf"/>
</dbReference>
<evidence type="ECO:0000256" key="8">
    <source>
        <dbReference type="ARBA" id="ARBA00023136"/>
    </source>
</evidence>
<dbReference type="GO" id="GO:0005509">
    <property type="term" value="F:calcium ion binding"/>
    <property type="evidence" value="ECO:0007669"/>
    <property type="project" value="UniProtKB-UniRule"/>
</dbReference>
<dbReference type="SUPFAM" id="SSF49265">
    <property type="entry name" value="Fibronectin type III"/>
    <property type="match status" value="1"/>
</dbReference>
<evidence type="ECO:0000256" key="11">
    <source>
        <dbReference type="SAM" id="Phobius"/>
    </source>
</evidence>
<dbReference type="SUPFAM" id="SSF48726">
    <property type="entry name" value="Immunoglobulin"/>
    <property type="match status" value="2"/>
</dbReference>
<dbReference type="PROSITE" id="PS50268">
    <property type="entry name" value="CADHERIN_2"/>
    <property type="match status" value="4"/>
</dbReference>
<dbReference type="PANTHER" id="PTHR24027:SF422">
    <property type="entry name" value="CADHERIN DOMAIN-CONTAINING PROTEIN"/>
    <property type="match status" value="1"/>
</dbReference>
<feature type="domain" description="Ig-like" evidence="15">
    <location>
        <begin position="1276"/>
        <end position="1351"/>
    </location>
</feature>
<keyword evidence="18" id="KW-1185">Reference proteome</keyword>
<dbReference type="SUPFAM" id="SSF49313">
    <property type="entry name" value="Cadherin-like"/>
    <property type="match status" value="4"/>
</dbReference>
<dbReference type="PROSITE" id="PS50024">
    <property type="entry name" value="SEA"/>
    <property type="match status" value="1"/>
</dbReference>
<accession>A0ABD0KPI1</accession>
<gene>
    <name evidence="17" type="ORF">BaRGS_00019807</name>
</gene>
<proteinExistence type="predicted"/>
<dbReference type="InterPro" id="IPR013783">
    <property type="entry name" value="Ig-like_fold"/>
</dbReference>
<dbReference type="Pfam" id="PF00041">
    <property type="entry name" value="fn3"/>
    <property type="match status" value="1"/>
</dbReference>
<feature type="domain" description="Ig-like" evidence="15">
    <location>
        <begin position="1354"/>
        <end position="1432"/>
    </location>
</feature>
<comment type="subcellular location">
    <subcellularLocation>
        <location evidence="1">Membrane</location>
        <topology evidence="1">Multi-pass membrane protein</topology>
    </subcellularLocation>
    <subcellularLocation>
        <location evidence="2">Membrane</location>
        <topology evidence="2">Single-pass membrane protein</topology>
    </subcellularLocation>
</comment>
<evidence type="ECO:0000259" key="12">
    <source>
        <dbReference type="PROSITE" id="PS50024"/>
    </source>
</evidence>
<feature type="transmembrane region" description="Helical" evidence="11">
    <location>
        <begin position="1828"/>
        <end position="1850"/>
    </location>
</feature>
<dbReference type="GO" id="GO:0007155">
    <property type="term" value="P:cell adhesion"/>
    <property type="evidence" value="ECO:0007669"/>
    <property type="project" value="UniProtKB-KW"/>
</dbReference>
<dbReference type="SMART" id="SM00303">
    <property type="entry name" value="GPS"/>
    <property type="match status" value="1"/>
</dbReference>
<evidence type="ECO:0000256" key="4">
    <source>
        <dbReference type="ARBA" id="ARBA00022729"/>
    </source>
</evidence>
<evidence type="ECO:0000259" key="15">
    <source>
        <dbReference type="PROSITE" id="PS50835"/>
    </source>
</evidence>
<evidence type="ECO:0000256" key="5">
    <source>
        <dbReference type="ARBA" id="ARBA00022737"/>
    </source>
</evidence>
<evidence type="ECO:0000256" key="2">
    <source>
        <dbReference type="ARBA" id="ARBA00004167"/>
    </source>
</evidence>
<dbReference type="Gene3D" id="2.60.40.60">
    <property type="entry name" value="Cadherins"/>
    <property type="match status" value="6"/>
</dbReference>
<evidence type="ECO:0000259" key="14">
    <source>
        <dbReference type="PROSITE" id="PS50268"/>
    </source>
</evidence>
<dbReference type="Gene3D" id="3.30.70.960">
    <property type="entry name" value="SEA domain"/>
    <property type="match status" value="1"/>
</dbReference>
<name>A0ABD0KPI1_9CAEN</name>
<dbReference type="InterPro" id="IPR000832">
    <property type="entry name" value="GPCR_2_secretin-like"/>
</dbReference>
<feature type="transmembrane region" description="Helical" evidence="11">
    <location>
        <begin position="1730"/>
        <end position="1754"/>
    </location>
</feature>
<organism evidence="17 18">
    <name type="scientific">Batillaria attramentaria</name>
    <dbReference type="NCBI Taxonomy" id="370345"/>
    <lineage>
        <taxon>Eukaryota</taxon>
        <taxon>Metazoa</taxon>
        <taxon>Spiralia</taxon>
        <taxon>Lophotrochozoa</taxon>
        <taxon>Mollusca</taxon>
        <taxon>Gastropoda</taxon>
        <taxon>Caenogastropoda</taxon>
        <taxon>Sorbeoconcha</taxon>
        <taxon>Cerithioidea</taxon>
        <taxon>Batillariidae</taxon>
        <taxon>Batillaria</taxon>
    </lineage>
</organism>
<keyword evidence="5" id="KW-0677">Repeat</keyword>
<evidence type="ECO:0000256" key="7">
    <source>
        <dbReference type="ARBA" id="ARBA00022989"/>
    </source>
</evidence>
<dbReference type="Gene3D" id="1.20.1070.10">
    <property type="entry name" value="Rhodopsin 7-helix transmembrane proteins"/>
    <property type="match status" value="2"/>
</dbReference>
<keyword evidence="4" id="KW-0732">Signal</keyword>
<reference evidence="17 18" key="1">
    <citation type="journal article" date="2023" name="Sci. Data">
        <title>Genome assembly of the Korean intertidal mud-creeper Batillaria attramentaria.</title>
        <authorList>
            <person name="Patra A.K."/>
            <person name="Ho P.T."/>
            <person name="Jun S."/>
            <person name="Lee S.J."/>
            <person name="Kim Y."/>
            <person name="Won Y.J."/>
        </authorList>
    </citation>
    <scope>NUCLEOTIDE SEQUENCE [LARGE SCALE GENOMIC DNA]</scope>
    <source>
        <strain evidence="17">Wonlab-2016</strain>
    </source>
</reference>
<dbReference type="InterPro" id="IPR015919">
    <property type="entry name" value="Cadherin-like_sf"/>
</dbReference>
<dbReference type="InterPro" id="IPR000203">
    <property type="entry name" value="GPS"/>
</dbReference>
<dbReference type="SMART" id="SM00060">
    <property type="entry name" value="FN3"/>
    <property type="match status" value="1"/>
</dbReference>
<dbReference type="Pfam" id="PF01390">
    <property type="entry name" value="SEA"/>
    <property type="match status" value="1"/>
</dbReference>
<protein>
    <submittedName>
        <fullName evidence="17">Uncharacterized protein</fullName>
    </submittedName>
</protein>
<dbReference type="PRINTS" id="PR00205">
    <property type="entry name" value="CADHERIN"/>
</dbReference>
<evidence type="ECO:0000256" key="1">
    <source>
        <dbReference type="ARBA" id="ARBA00004141"/>
    </source>
</evidence>
<dbReference type="InterPro" id="IPR003961">
    <property type="entry name" value="FN3_dom"/>
</dbReference>
<feature type="transmembrane region" description="Helical" evidence="11">
    <location>
        <begin position="1796"/>
        <end position="1816"/>
    </location>
</feature>
<dbReference type="Pfam" id="PF16489">
    <property type="entry name" value="GAIN"/>
    <property type="match status" value="1"/>
</dbReference>
<dbReference type="Pfam" id="PF00002">
    <property type="entry name" value="7tm_2"/>
    <property type="match status" value="2"/>
</dbReference>
<dbReference type="SUPFAM" id="SSF82671">
    <property type="entry name" value="SEA domain"/>
    <property type="match status" value="1"/>
</dbReference>
<sequence length="1868" mass="202274">MASPLTDITLVRFTIYVNDPPSCQVTSASLDLVTPVGTPVYTLSCSDQDVNETFAALTYAEYDILDSDYFSVNQSGVVSLDKQLTIDDDTLTYSVYVTDGGGLSVDVNITFNVNRDYPPQCSPQNLSLVIPEDATTTECATASLSCSHDSALDKYNLTIDILPTSPALFNVSYTTTSSVLAKADFVLSVCPLTSLLGNYGLYDWTIEVANVLSSTVYPGNITVQDINQPPQFSQAQYQVELSEMTPSGSTVAKVTCAVAPGPTTVPAICVSDVDSDSHVYAGVVTAYPNSTNVMAPSQSDVPIQLSANDEFVVQSALGAGLQYVFTLQAIDAVGLTDNTVMTITVRDENSAPICQNETSVPLDLQHPPTSPVYNLSCTDVDVNVTLSTLTYQENHILDFGNYPPSCSPSLASLAFLETDSVGTCSSVVVECTGPTGRNLKPAFSIISDATSGEIIISESVPQSPTSFPGYLGLKACVDVANNRALTIGEFIIDVNVSYILGSTDVEWNITVTDVNAAPQFEYPTYNTTVAENVTVGTTVAVVRNQNDAVSNFTGDVIVMSDPDTVTDNFKIKSLIYTVRAEYTDGTPFEDTFETTTKPLELLDGSIIVRTALRPDLIYIVGLTAADGEGLTANTTLFVNVDDVNEPPSCSAVPNVNLALVTSVSTTVLTVSCTDSDFNDMFKSLTYAAHAQGNYTFFNVSESGDIILAKPVPRDALTLTLPVYAVDGGGLTSDVTVTFTIFRDYPPSCNPTISPPSVWRKDECFRLIPNCQDPSTPQGDNSFIDYNLTGDFISAFRENMSLAANDFAEYCYLLTTDGSYSIQLTADNGLGTYVWNHTLTVNYLSAQPRFDYNQYQQDVQEDTPVGSTVESVRATVNNREVPLQYSLQGSSDFSQYFTIDASTGNVTVWNSLFSAVSTTLQTQVWATDPDTGLKSSVLISIDIEDVNQPPQCDLSFVNVTVPWNVAQDQSVAMVNCTDSDPTTAFSTLTYDILGNENGAWGVRARTGDVYLVSRDRLSPDIVRYQLTVQASDSSFHDDANVTININRTVPLPTVQTPAIGSSSVTVSWSVNTDYAAVINGYSLVLSSSTGAEQQTVDVGKDVTSYDVTGLQPEQSYSVTVTVKGKGGDVTSDSVTFTTQAVAVLMKVSAEFRMQNVTWTDDLLDNQSSTFDTLSRGVESAVDGFLKTSIGEGYVETYARSFRAGSVYADLVITINQKTTTSQLERELLTGQVRGKIGGLPVDTNYSLKFHASEVYITDMTVTLQTTRMITSLDLIVEGADVTVTCHARTPGISNPSFQWALNGVVVTSSSSERLQVSSIVRDTDDPYGTVRCTVSGTGQYSSTTKYGEKGITVVSKVRATLSPRSIVVPPGRDVSLTCTRSAGYQVDWQTDWYKIGANNARTQVASFNKSDSDNSATYVASNVQENAIFQCDVIDIIEWKGCRQQWICQRDHFAARGVAVPCGRLMAKYSGRCHLPSTVNEIQAGQSTNRTGEVVERLANATQGDLLQGDLQKAVDILDKVSNISSSQPPDNDTLKNFVQSADNLLQAPADVWQNRTAVDMMCEAASRSLNDSQGSMQLEPISTDKIVLQIGQSRNDIVFPIRSKPEDYPAWVIAADNSAFLSKDAFLIRHEVKSSELFVNSPILTLSIANVQDHYPAAQFNSRFEHISENFSTASCQFLDYSTNSRGAWSTRGCKVVTSNRTTTQCSCDHLTNFAVLMSPYRPGATHTEVLSIITIVGCSISIFCLLVTIIVYIGLWRYVKSDRSVVLVNLCVVLLLAYITFLAGVNRTEVESVLIWLLLMAYGLPAVIVGVSLGIRLDGYGGPDLSILKAICVMTPILGLTWVFGVFSVNEETVAFQYLFLIFNTLQ</sequence>
<dbReference type="PROSITE" id="PS50853">
    <property type="entry name" value="FN3"/>
    <property type="match status" value="1"/>
</dbReference>
<keyword evidence="7 11" id="KW-1133">Transmembrane helix</keyword>
<dbReference type="InterPro" id="IPR046338">
    <property type="entry name" value="GAIN_dom_sf"/>
</dbReference>
<dbReference type="InterPro" id="IPR007110">
    <property type="entry name" value="Ig-like_dom"/>
</dbReference>
<feature type="domain" description="SEA" evidence="12">
    <location>
        <begin position="1142"/>
        <end position="1260"/>
    </location>
</feature>
<dbReference type="Pfam" id="PF01825">
    <property type="entry name" value="GPS"/>
    <property type="match status" value="1"/>
</dbReference>
<evidence type="ECO:0000256" key="9">
    <source>
        <dbReference type="ARBA" id="ARBA00023157"/>
    </source>
</evidence>
<feature type="domain" description="GAIN-B" evidence="13">
    <location>
        <begin position="1567"/>
        <end position="1724"/>
    </location>
</feature>
<dbReference type="InterPro" id="IPR039808">
    <property type="entry name" value="Cadherin"/>
</dbReference>
<evidence type="ECO:0000313" key="18">
    <source>
        <dbReference type="Proteomes" id="UP001519460"/>
    </source>
</evidence>